<evidence type="ECO:0000313" key="2">
    <source>
        <dbReference type="Proteomes" id="UP000256373"/>
    </source>
</evidence>
<comment type="caution">
    <text evidence="1">The sequence shown here is derived from an EMBL/GenBank/DDBJ whole genome shotgun (WGS) entry which is preliminary data.</text>
</comment>
<proteinExistence type="predicted"/>
<reference evidence="1 2" key="1">
    <citation type="submission" date="2018-07" db="EMBL/GenBank/DDBJ databases">
        <title>Dyadobacter roseus sp. nov., isolated from rose rhizosphere soil.</title>
        <authorList>
            <person name="Chen L."/>
        </authorList>
    </citation>
    <scope>NUCLEOTIDE SEQUENCE [LARGE SCALE GENOMIC DNA]</scope>
    <source>
        <strain evidence="1 2">RS19</strain>
    </source>
</reference>
<accession>A0A3D8Y5W8</accession>
<dbReference type="OrthoDB" id="1345370at2"/>
<sequence length="228" mass="25769">MKVTRELIEKYHAGKCTPEEMLMVEEWLLDDEAEEEFIAPKATDRKTLRDAIWEDLQAEIKSFEPEKTSISKSSFSVRSIPFWKLAVAAAAVFILGTFLYNSKQQASVDEVFVLKNSSDTTNKNVSESLYTISLAPKSNIEIDNSTGNIDFCGAVLINPKRDIEFTIQGTCAAPDEQKEKLFLKKGQNYIALNYNSPENENEMIILEEGSLTSLPPVVKRQLMEQFNI</sequence>
<organism evidence="1 2">
    <name type="scientific">Dyadobacter luteus</name>
    <dbReference type="NCBI Taxonomy" id="2259619"/>
    <lineage>
        <taxon>Bacteria</taxon>
        <taxon>Pseudomonadati</taxon>
        <taxon>Bacteroidota</taxon>
        <taxon>Cytophagia</taxon>
        <taxon>Cytophagales</taxon>
        <taxon>Spirosomataceae</taxon>
        <taxon>Dyadobacter</taxon>
    </lineage>
</organism>
<dbReference type="AlphaFoldDB" id="A0A3D8Y5W8"/>
<dbReference type="EMBL" id="QNUL01000023">
    <property type="protein sequence ID" value="REA58042.1"/>
    <property type="molecule type" value="Genomic_DNA"/>
</dbReference>
<evidence type="ECO:0000313" key="1">
    <source>
        <dbReference type="EMBL" id="REA58042.1"/>
    </source>
</evidence>
<name>A0A3D8Y5W8_9BACT</name>
<keyword evidence="2" id="KW-1185">Reference proteome</keyword>
<dbReference type="RefSeq" id="WP_115833081.1">
    <property type="nucleotide sequence ID" value="NZ_QNUL01000023.1"/>
</dbReference>
<protein>
    <submittedName>
        <fullName evidence="1">Uncharacterized protein</fullName>
    </submittedName>
</protein>
<gene>
    <name evidence="1" type="ORF">DSL64_21905</name>
</gene>
<dbReference type="Proteomes" id="UP000256373">
    <property type="component" value="Unassembled WGS sequence"/>
</dbReference>